<sequence>MKAAAFGSNFVQNLVYSGPEGEHIYEGTVGYQNYSQHVRYELPSHSSSTIIVADHLPAFIQPLRHRPYCSLEFWNINDRASTAILNANSALEMAQLQLKVWFGLPLELQFCTCFYQNLCVPYFFGFFRICFSEFLIFVLGSDLFFGFRDPNGIKEIARGPISGWAKMGFSSKFWRLSLALLNDCPYFSHCFLSILYFYLITNSILASFKIASFTA</sequence>
<dbReference type="Proteomes" id="UP001497535">
    <property type="component" value="Unassembled WGS sequence"/>
</dbReference>
<proteinExistence type="predicted"/>
<keyword evidence="2" id="KW-1185">Reference proteome</keyword>
<dbReference type="EMBL" id="CAVMJV010000004">
    <property type="protein sequence ID" value="CAK5025724.1"/>
    <property type="molecule type" value="Genomic_DNA"/>
</dbReference>
<protein>
    <submittedName>
        <fullName evidence="1">Uncharacterized protein</fullName>
    </submittedName>
</protein>
<reference evidence="1" key="1">
    <citation type="submission" date="2023-11" db="EMBL/GenBank/DDBJ databases">
        <authorList>
            <person name="Poullet M."/>
        </authorList>
    </citation>
    <scope>NUCLEOTIDE SEQUENCE</scope>
    <source>
        <strain evidence="1">E1834</strain>
    </source>
</reference>
<gene>
    <name evidence="1" type="ORF">MENTE1834_LOCUS5869</name>
</gene>
<name>A0ACB0Y016_MELEN</name>
<comment type="caution">
    <text evidence="1">The sequence shown here is derived from an EMBL/GenBank/DDBJ whole genome shotgun (WGS) entry which is preliminary data.</text>
</comment>
<evidence type="ECO:0000313" key="1">
    <source>
        <dbReference type="EMBL" id="CAK5025724.1"/>
    </source>
</evidence>
<accession>A0ACB0Y016</accession>
<organism evidence="1 2">
    <name type="scientific">Meloidogyne enterolobii</name>
    <name type="common">Root-knot nematode worm</name>
    <name type="synonym">Meloidogyne mayaguensis</name>
    <dbReference type="NCBI Taxonomy" id="390850"/>
    <lineage>
        <taxon>Eukaryota</taxon>
        <taxon>Metazoa</taxon>
        <taxon>Ecdysozoa</taxon>
        <taxon>Nematoda</taxon>
        <taxon>Chromadorea</taxon>
        <taxon>Rhabditida</taxon>
        <taxon>Tylenchina</taxon>
        <taxon>Tylenchomorpha</taxon>
        <taxon>Tylenchoidea</taxon>
        <taxon>Meloidogynidae</taxon>
        <taxon>Meloidogyninae</taxon>
        <taxon>Meloidogyne</taxon>
    </lineage>
</organism>
<evidence type="ECO:0000313" key="2">
    <source>
        <dbReference type="Proteomes" id="UP001497535"/>
    </source>
</evidence>